<evidence type="ECO:0000313" key="2">
    <source>
        <dbReference type="Proteomes" id="UP000005239"/>
    </source>
</evidence>
<dbReference type="AlphaFoldDB" id="A0A2A6CTF0"/>
<reference evidence="1" key="2">
    <citation type="submission" date="2022-06" db="UniProtKB">
        <authorList>
            <consortium name="EnsemblMetazoa"/>
        </authorList>
    </citation>
    <scope>IDENTIFICATION</scope>
    <source>
        <strain evidence="1">PS312</strain>
    </source>
</reference>
<gene>
    <name evidence="1" type="primary">WBGene00277452</name>
</gene>
<dbReference type="Proteomes" id="UP000005239">
    <property type="component" value="Unassembled WGS sequence"/>
</dbReference>
<protein>
    <submittedName>
        <fullName evidence="1">Uncharacterized protein</fullName>
    </submittedName>
</protein>
<reference evidence="2" key="1">
    <citation type="journal article" date="2008" name="Nat. Genet.">
        <title>The Pristionchus pacificus genome provides a unique perspective on nematode lifestyle and parasitism.</title>
        <authorList>
            <person name="Dieterich C."/>
            <person name="Clifton S.W."/>
            <person name="Schuster L.N."/>
            <person name="Chinwalla A."/>
            <person name="Delehaunty K."/>
            <person name="Dinkelacker I."/>
            <person name="Fulton L."/>
            <person name="Fulton R."/>
            <person name="Godfrey J."/>
            <person name="Minx P."/>
            <person name="Mitreva M."/>
            <person name="Roeseler W."/>
            <person name="Tian H."/>
            <person name="Witte H."/>
            <person name="Yang S.P."/>
            <person name="Wilson R.K."/>
            <person name="Sommer R.J."/>
        </authorList>
    </citation>
    <scope>NUCLEOTIDE SEQUENCE [LARGE SCALE GENOMIC DNA]</scope>
    <source>
        <strain evidence="2">PS312</strain>
    </source>
</reference>
<accession>A0A2A6CTF0</accession>
<evidence type="ECO:0000313" key="1">
    <source>
        <dbReference type="EnsemblMetazoa" id="PPA39083.1"/>
    </source>
</evidence>
<dbReference type="EnsemblMetazoa" id="PPA39083.1">
    <property type="protein sequence ID" value="PPA39083.1"/>
    <property type="gene ID" value="WBGene00277452"/>
</dbReference>
<accession>A0A8R1YXZ2</accession>
<keyword evidence="2" id="KW-1185">Reference proteome</keyword>
<name>A0A2A6CTF0_PRIPA</name>
<organism evidence="1 2">
    <name type="scientific">Pristionchus pacificus</name>
    <name type="common">Parasitic nematode worm</name>
    <dbReference type="NCBI Taxonomy" id="54126"/>
    <lineage>
        <taxon>Eukaryota</taxon>
        <taxon>Metazoa</taxon>
        <taxon>Ecdysozoa</taxon>
        <taxon>Nematoda</taxon>
        <taxon>Chromadorea</taxon>
        <taxon>Rhabditida</taxon>
        <taxon>Rhabditina</taxon>
        <taxon>Diplogasteromorpha</taxon>
        <taxon>Diplogasteroidea</taxon>
        <taxon>Neodiplogasteridae</taxon>
        <taxon>Pristionchus</taxon>
    </lineage>
</organism>
<sequence>MAGVNSTRGRSRIVTASLHLAHSLVGQSNERVAVFSEESKRRDTLNPSRVVMKGGYALRKVPSRALPNEIVIERAVGCICCLITGLAKKCRCCGAGPSKKPLFLGLP</sequence>
<proteinExistence type="predicted"/>